<accession>A0ABR7T7I4</accession>
<evidence type="ECO:0008006" key="4">
    <source>
        <dbReference type="Google" id="ProtNLM"/>
    </source>
</evidence>
<sequence length="167" mass="18933">MQITSTYLSQVPNTPAVYALYGGKGRSLHVAYVGIASRLKSRLEQHLVRRDSSVTTGASAVSLNLEHLSEIRWWTRPDFVNEAFLQAAELIAFDILNPTLRSRGAITEQAKQLYNSEEFKRTATEIFNRESDGKLVLPSLQEALERIEKLEKLVIEMDARIKSLENR</sequence>
<keyword evidence="1" id="KW-0175">Coiled coil</keyword>
<name>A0ABR7T7I4_HELCL</name>
<dbReference type="Gene3D" id="3.40.1440.10">
    <property type="entry name" value="GIY-YIG endonuclease"/>
    <property type="match status" value="1"/>
</dbReference>
<proteinExistence type="predicted"/>
<reference evidence="2 3" key="1">
    <citation type="submission" date="2020-07" db="EMBL/GenBank/DDBJ databases">
        <title>Draft whole-genome sequence of Heliobacterium chlorum DSM 3682, type strain.</title>
        <authorList>
            <person name="Kyndt J.A."/>
            <person name="Meyer T.E."/>
            <person name="Imhoff J.F."/>
        </authorList>
    </citation>
    <scope>NUCLEOTIDE SEQUENCE [LARGE SCALE GENOMIC DNA]</scope>
    <source>
        <strain evidence="2 3">DSM 3682</strain>
    </source>
</reference>
<gene>
    <name evidence="2" type="ORF">H1S01_13545</name>
</gene>
<keyword evidence="3" id="KW-1185">Reference proteome</keyword>
<dbReference type="InterPro" id="IPR035901">
    <property type="entry name" value="GIY-YIG_endonuc_sf"/>
</dbReference>
<dbReference type="Proteomes" id="UP000617402">
    <property type="component" value="Unassembled WGS sequence"/>
</dbReference>
<evidence type="ECO:0000313" key="2">
    <source>
        <dbReference type="EMBL" id="MBC9785526.1"/>
    </source>
</evidence>
<protein>
    <recommendedName>
        <fullName evidence="4">GIY-YIG domain-containing protein</fullName>
    </recommendedName>
</protein>
<dbReference type="RefSeq" id="WP_188040978.1">
    <property type="nucleotide sequence ID" value="NZ_JACVHF010000015.1"/>
</dbReference>
<comment type="caution">
    <text evidence="2">The sequence shown here is derived from an EMBL/GenBank/DDBJ whole genome shotgun (WGS) entry which is preliminary data.</text>
</comment>
<evidence type="ECO:0000313" key="3">
    <source>
        <dbReference type="Proteomes" id="UP000617402"/>
    </source>
</evidence>
<evidence type="ECO:0000256" key="1">
    <source>
        <dbReference type="SAM" id="Coils"/>
    </source>
</evidence>
<dbReference type="EMBL" id="JACVHF010000015">
    <property type="protein sequence ID" value="MBC9785526.1"/>
    <property type="molecule type" value="Genomic_DNA"/>
</dbReference>
<organism evidence="2 3">
    <name type="scientific">Heliobacterium chlorum</name>
    <dbReference type="NCBI Taxonomy" id="2698"/>
    <lineage>
        <taxon>Bacteria</taxon>
        <taxon>Bacillati</taxon>
        <taxon>Bacillota</taxon>
        <taxon>Clostridia</taxon>
        <taxon>Eubacteriales</taxon>
        <taxon>Heliobacteriaceae</taxon>
        <taxon>Heliobacterium</taxon>
    </lineage>
</organism>
<feature type="coiled-coil region" evidence="1">
    <location>
        <begin position="140"/>
        <end position="167"/>
    </location>
</feature>